<reference evidence="1" key="1">
    <citation type="journal article" date="2021" name="Proc. Natl. Acad. Sci. U.S.A.">
        <title>A Catalog of Tens of Thousands of Viruses from Human Metagenomes Reveals Hidden Associations with Chronic Diseases.</title>
        <authorList>
            <person name="Tisza M.J."/>
            <person name="Buck C.B."/>
        </authorList>
    </citation>
    <scope>NUCLEOTIDE SEQUENCE</scope>
    <source>
        <strain evidence="1">CtN5F10</strain>
    </source>
</reference>
<dbReference type="InterPro" id="IPR038666">
    <property type="entry name" value="SSP1_head-tail_sf"/>
</dbReference>
<evidence type="ECO:0000313" key="1">
    <source>
        <dbReference type="EMBL" id="DAF92987.1"/>
    </source>
</evidence>
<sequence>MSIGGNVYAFIQCRTVETDEIGAQVGTWVDVQKVRGWLDLTGGDSKHTNYNAKLQESTHVFVAEYVALNDVVTAENSRAVIAGKRYDVLLIDDPMEMHKQLEIYLKYTGGQ</sequence>
<protein>
    <submittedName>
        <fullName evidence="1">Head tail adaptor</fullName>
    </submittedName>
</protein>
<dbReference type="Gene3D" id="2.40.10.270">
    <property type="entry name" value="Bacteriophage SPP1 head-tail adaptor protein"/>
    <property type="match status" value="1"/>
</dbReference>
<dbReference type="EMBL" id="BK016078">
    <property type="protein sequence ID" value="DAF92987.1"/>
    <property type="molecule type" value="Genomic_DNA"/>
</dbReference>
<accession>A0A8S5UEY3</accession>
<organism evidence="1">
    <name type="scientific">Siphoviridae sp. ctN5F10</name>
    <dbReference type="NCBI Taxonomy" id="2825465"/>
    <lineage>
        <taxon>Viruses</taxon>
        <taxon>Duplodnaviria</taxon>
        <taxon>Heunggongvirae</taxon>
        <taxon>Uroviricota</taxon>
        <taxon>Caudoviricetes</taxon>
    </lineage>
</organism>
<name>A0A8S5UEY3_9CAUD</name>
<proteinExistence type="predicted"/>